<evidence type="ECO:0000256" key="6">
    <source>
        <dbReference type="ARBA" id="ARBA00022729"/>
    </source>
</evidence>
<keyword evidence="11 12" id="KW-0998">Cell outer membrane</keyword>
<keyword evidence="8" id="KW-0406">Ion transport</keyword>
<feature type="domain" description="TonB-dependent receptor-like beta-barrel" evidence="16">
    <location>
        <begin position="254"/>
        <end position="661"/>
    </location>
</feature>
<organism evidence="18 19">
    <name type="scientific">Marinobacter alkaliphilus</name>
    <dbReference type="NCBI Taxonomy" id="254719"/>
    <lineage>
        <taxon>Bacteria</taxon>
        <taxon>Pseudomonadati</taxon>
        <taxon>Pseudomonadota</taxon>
        <taxon>Gammaproteobacteria</taxon>
        <taxon>Pseudomonadales</taxon>
        <taxon>Marinobacteraceae</taxon>
        <taxon>Marinobacter</taxon>
    </lineage>
</organism>
<dbReference type="PANTHER" id="PTHR32552">
    <property type="entry name" value="FERRICHROME IRON RECEPTOR-RELATED"/>
    <property type="match status" value="1"/>
</dbReference>
<keyword evidence="2 12" id="KW-0813">Transport</keyword>
<evidence type="ECO:0000256" key="14">
    <source>
        <dbReference type="RuleBase" id="RU003357"/>
    </source>
</evidence>
<dbReference type="PROSITE" id="PS52016">
    <property type="entry name" value="TONB_DEPENDENT_REC_3"/>
    <property type="match status" value="1"/>
</dbReference>
<proteinExistence type="inferred from homology"/>
<keyword evidence="19" id="KW-1185">Reference proteome</keyword>
<evidence type="ECO:0000313" key="18">
    <source>
        <dbReference type="EMBL" id="XAF53137.1"/>
    </source>
</evidence>
<dbReference type="InterPro" id="IPR037066">
    <property type="entry name" value="Plug_dom_sf"/>
</dbReference>
<dbReference type="PROSITE" id="PS01156">
    <property type="entry name" value="TONB_DEPENDENT_REC_2"/>
    <property type="match status" value="1"/>
</dbReference>
<evidence type="ECO:0000259" key="16">
    <source>
        <dbReference type="Pfam" id="PF00593"/>
    </source>
</evidence>
<dbReference type="CDD" id="cd01347">
    <property type="entry name" value="ligand_gated_channel"/>
    <property type="match status" value="1"/>
</dbReference>
<sequence length="702" mass="77247">METKVKAQRHRDSRRLVISTALMLGVIPSSELAAQVADEGEAIGEIVLEVTSPRLARDLYDTPAAVSVVDAPAIRQGQQRLQLDESLNTVPGLFFQNRYNFAQNLRLSTRGFGARAPFGIRGIRIQVDGIPYTLPDGQSQIDAIDLDSAQRIEVIRGPSSVQYGNAAGGVLDITTARGDDLPPGARLRLDGGSDDYRKAAIQGNGVRGDTSAIATLSWMNVNGHREQSQAEKGLFNARISHELDSERELTATFNALHNPKAQDPGGLTLAQVEDDPNQATFMAKRLDSGQTVNQQTLGLQYQDAAVLPGEVTVNTFYSHRDFAQQLPFPGASRVAYDRHFYGISSQYQQGSELAGRPLTWVTGADVHRQSDDRRRYQVSPMGEITGQTQAETQNATNVAVFAQGDLALTDRLNFSLGTRWDHLRLSVDDDRLEDGDDSGSRTFREVSGVVGLSYRLAPRHQVYATVGTAFESPTFTEFANPSGAGGFNPDVEPQKALNREIGVRGLWGNALSYDLALFSIRVKDEILPYELDGRTFYENAGETRRNGVELGLGWDISYAWRATTALTLADYELRDFTDEQGNEADGNEIPGLPGTLWVSELEWRGMAGRFAALEWQYVGSFYAENSNQTKVSDYWLLGARAGDSVRLGNQTLNLYAGVRNVLDEDYFSNVRINANANRPIEDRGYFEPGAGRTFYAGIELTF</sequence>
<keyword evidence="9 14" id="KW-0798">TonB box</keyword>
<dbReference type="InterPro" id="IPR012910">
    <property type="entry name" value="Plug_dom"/>
</dbReference>
<feature type="chain" id="PRO_5046174712" evidence="15">
    <location>
        <begin position="34"/>
        <end position="702"/>
    </location>
</feature>
<keyword evidence="18" id="KW-0675">Receptor</keyword>
<keyword evidence="7" id="KW-0408">Iron</keyword>
<dbReference type="PANTHER" id="PTHR32552:SF68">
    <property type="entry name" value="FERRICHROME OUTER MEMBRANE TRANSPORTER_PHAGE RECEPTOR"/>
    <property type="match status" value="1"/>
</dbReference>
<dbReference type="Gene3D" id="2.40.170.20">
    <property type="entry name" value="TonB-dependent receptor, beta-barrel domain"/>
    <property type="match status" value="1"/>
</dbReference>
<gene>
    <name evidence="18" type="ORF">AAGT77_14590</name>
</gene>
<dbReference type="InterPro" id="IPR010917">
    <property type="entry name" value="TonB_rcpt_CS"/>
</dbReference>
<evidence type="ECO:0000256" key="7">
    <source>
        <dbReference type="ARBA" id="ARBA00023004"/>
    </source>
</evidence>
<evidence type="ECO:0000256" key="2">
    <source>
        <dbReference type="ARBA" id="ARBA00022448"/>
    </source>
</evidence>
<evidence type="ECO:0000256" key="12">
    <source>
        <dbReference type="PROSITE-ProRule" id="PRU01360"/>
    </source>
</evidence>
<evidence type="ECO:0000256" key="3">
    <source>
        <dbReference type="ARBA" id="ARBA00022452"/>
    </source>
</evidence>
<dbReference type="Pfam" id="PF00593">
    <property type="entry name" value="TonB_dep_Rec_b-barrel"/>
    <property type="match status" value="1"/>
</dbReference>
<dbReference type="Proteomes" id="UP001445268">
    <property type="component" value="Chromosome"/>
</dbReference>
<keyword evidence="5 12" id="KW-0812">Transmembrane</keyword>
<comment type="subcellular location">
    <subcellularLocation>
        <location evidence="1 12">Cell outer membrane</location>
        <topology evidence="1 12">Multi-pass membrane protein</topology>
    </subcellularLocation>
</comment>
<evidence type="ECO:0000256" key="5">
    <source>
        <dbReference type="ARBA" id="ARBA00022692"/>
    </source>
</evidence>
<evidence type="ECO:0000256" key="11">
    <source>
        <dbReference type="ARBA" id="ARBA00023237"/>
    </source>
</evidence>
<accession>A0ABZ3E0E8</accession>
<reference evidence="18 19" key="1">
    <citation type="submission" date="2024-04" db="EMBL/GenBank/DDBJ databases">
        <title>Marinobacter sp. SBY-1.</title>
        <authorList>
            <person name="Pan C."/>
        </authorList>
    </citation>
    <scope>NUCLEOTIDE SEQUENCE [LARGE SCALE GENOMIC DNA]</scope>
    <source>
        <strain evidence="18 19">SBY-1</strain>
    </source>
</reference>
<keyword evidence="3 12" id="KW-1134">Transmembrane beta strand</keyword>
<comment type="similarity">
    <text evidence="12 14">Belongs to the TonB-dependent receptor family.</text>
</comment>
<dbReference type="Gene3D" id="2.170.130.10">
    <property type="entry name" value="TonB-dependent receptor, plug domain"/>
    <property type="match status" value="1"/>
</dbReference>
<name>A0ABZ3E0E8_9GAMM</name>
<evidence type="ECO:0000256" key="4">
    <source>
        <dbReference type="ARBA" id="ARBA00022496"/>
    </source>
</evidence>
<dbReference type="InterPro" id="IPR000531">
    <property type="entry name" value="Beta-barrel_TonB"/>
</dbReference>
<keyword evidence="4" id="KW-0410">Iron transport</keyword>
<keyword evidence="10 12" id="KW-0472">Membrane</keyword>
<evidence type="ECO:0000313" key="19">
    <source>
        <dbReference type="Proteomes" id="UP001445268"/>
    </source>
</evidence>
<evidence type="ECO:0000256" key="15">
    <source>
        <dbReference type="SAM" id="SignalP"/>
    </source>
</evidence>
<evidence type="ECO:0000259" key="17">
    <source>
        <dbReference type="Pfam" id="PF07715"/>
    </source>
</evidence>
<dbReference type="SUPFAM" id="SSF56935">
    <property type="entry name" value="Porins"/>
    <property type="match status" value="1"/>
</dbReference>
<evidence type="ECO:0000256" key="9">
    <source>
        <dbReference type="ARBA" id="ARBA00023077"/>
    </source>
</evidence>
<protein>
    <submittedName>
        <fullName evidence="18">TonB-dependent receptor</fullName>
    </submittedName>
</protein>
<keyword evidence="6 15" id="KW-0732">Signal</keyword>
<feature type="signal peptide" evidence="15">
    <location>
        <begin position="1"/>
        <end position="33"/>
    </location>
</feature>
<dbReference type="EMBL" id="CP152380">
    <property type="protein sequence ID" value="XAF53137.1"/>
    <property type="molecule type" value="Genomic_DNA"/>
</dbReference>
<dbReference type="InterPro" id="IPR036942">
    <property type="entry name" value="Beta-barrel_TonB_sf"/>
</dbReference>
<feature type="short sequence motif" description="TonB C-terminal box" evidence="13">
    <location>
        <begin position="685"/>
        <end position="702"/>
    </location>
</feature>
<feature type="domain" description="TonB-dependent receptor plug" evidence="17">
    <location>
        <begin position="59"/>
        <end position="170"/>
    </location>
</feature>
<dbReference type="RefSeq" id="WP_342631044.1">
    <property type="nucleotide sequence ID" value="NZ_CP152380.1"/>
</dbReference>
<evidence type="ECO:0000256" key="8">
    <source>
        <dbReference type="ARBA" id="ARBA00023065"/>
    </source>
</evidence>
<dbReference type="InterPro" id="IPR039426">
    <property type="entry name" value="TonB-dep_rcpt-like"/>
</dbReference>
<dbReference type="Pfam" id="PF07715">
    <property type="entry name" value="Plug"/>
    <property type="match status" value="1"/>
</dbReference>
<evidence type="ECO:0000256" key="1">
    <source>
        <dbReference type="ARBA" id="ARBA00004571"/>
    </source>
</evidence>
<evidence type="ECO:0000256" key="13">
    <source>
        <dbReference type="PROSITE-ProRule" id="PRU10144"/>
    </source>
</evidence>
<evidence type="ECO:0000256" key="10">
    <source>
        <dbReference type="ARBA" id="ARBA00023136"/>
    </source>
</evidence>